<evidence type="ECO:0000256" key="1">
    <source>
        <dbReference type="ARBA" id="ARBA00005417"/>
    </source>
</evidence>
<dbReference type="Pfam" id="PF00005">
    <property type="entry name" value="ABC_tran"/>
    <property type="match status" value="1"/>
</dbReference>
<reference evidence="6 7" key="1">
    <citation type="submission" date="2022-03" db="EMBL/GenBank/DDBJ databases">
        <authorList>
            <person name="Koch H."/>
        </authorList>
    </citation>
    <scope>NUCLEOTIDE SEQUENCE [LARGE SCALE GENOMIC DNA]</scope>
    <source>
        <strain evidence="6 7">G1</strain>
    </source>
</reference>
<evidence type="ECO:0000256" key="4">
    <source>
        <dbReference type="ARBA" id="ARBA00022840"/>
    </source>
</evidence>
<proteinExistence type="inferred from homology"/>
<dbReference type="InterPro" id="IPR027417">
    <property type="entry name" value="P-loop_NTPase"/>
</dbReference>
<dbReference type="InterPro" id="IPR003593">
    <property type="entry name" value="AAA+_ATPase"/>
</dbReference>
<dbReference type="GO" id="GO:0005524">
    <property type="term" value="F:ATP binding"/>
    <property type="evidence" value="ECO:0007669"/>
    <property type="project" value="UniProtKB-KW"/>
</dbReference>
<dbReference type="InterPro" id="IPR017871">
    <property type="entry name" value="ABC_transporter-like_CS"/>
</dbReference>
<organism evidence="6 7">
    <name type="scientific">Trichlorobacter ammonificans</name>
    <dbReference type="NCBI Taxonomy" id="2916410"/>
    <lineage>
        <taxon>Bacteria</taxon>
        <taxon>Pseudomonadati</taxon>
        <taxon>Thermodesulfobacteriota</taxon>
        <taxon>Desulfuromonadia</taxon>
        <taxon>Geobacterales</taxon>
        <taxon>Geobacteraceae</taxon>
        <taxon>Trichlorobacter</taxon>
    </lineage>
</organism>
<dbReference type="RefSeq" id="WP_305732596.1">
    <property type="nucleotide sequence ID" value="NZ_OW150024.1"/>
</dbReference>
<dbReference type="PANTHER" id="PTHR42734:SF17">
    <property type="entry name" value="METAL TRANSPORT SYSTEM ATP-BINDING PROTEIN TM_0124-RELATED"/>
    <property type="match status" value="1"/>
</dbReference>
<comment type="similarity">
    <text evidence="1">Belongs to the ABC transporter superfamily.</text>
</comment>
<evidence type="ECO:0000256" key="3">
    <source>
        <dbReference type="ARBA" id="ARBA00022741"/>
    </source>
</evidence>
<dbReference type="PROSITE" id="PS50893">
    <property type="entry name" value="ABC_TRANSPORTER_2"/>
    <property type="match status" value="1"/>
</dbReference>
<protein>
    <submittedName>
        <fullName evidence="6">Zinc uptake system ATP-binding protein ZurA</fullName>
    </submittedName>
</protein>
<keyword evidence="7" id="KW-1185">Reference proteome</keyword>
<keyword evidence="2" id="KW-0813">Transport</keyword>
<evidence type="ECO:0000313" key="6">
    <source>
        <dbReference type="EMBL" id="CAH2031801.1"/>
    </source>
</evidence>
<dbReference type="InterPro" id="IPR003439">
    <property type="entry name" value="ABC_transporter-like_ATP-bd"/>
</dbReference>
<dbReference type="PANTHER" id="PTHR42734">
    <property type="entry name" value="METAL TRANSPORT SYSTEM ATP-BINDING PROTEIN TM_0124-RELATED"/>
    <property type="match status" value="1"/>
</dbReference>
<evidence type="ECO:0000256" key="2">
    <source>
        <dbReference type="ARBA" id="ARBA00022448"/>
    </source>
</evidence>
<keyword evidence="3" id="KW-0547">Nucleotide-binding</keyword>
<dbReference type="InterPro" id="IPR050153">
    <property type="entry name" value="Metal_Ion_Import_ABC"/>
</dbReference>
<evidence type="ECO:0000259" key="5">
    <source>
        <dbReference type="PROSITE" id="PS50893"/>
    </source>
</evidence>
<dbReference type="EMBL" id="OW150024">
    <property type="protein sequence ID" value="CAH2031801.1"/>
    <property type="molecule type" value="Genomic_DNA"/>
</dbReference>
<dbReference type="PROSITE" id="PS00211">
    <property type="entry name" value="ABC_TRANSPORTER_1"/>
    <property type="match status" value="1"/>
</dbReference>
<dbReference type="SMART" id="SM00382">
    <property type="entry name" value="AAA"/>
    <property type="match status" value="1"/>
</dbReference>
<keyword evidence="4 6" id="KW-0067">ATP-binding</keyword>
<dbReference type="CDD" id="cd03235">
    <property type="entry name" value="ABC_Metallic_Cations"/>
    <property type="match status" value="1"/>
</dbReference>
<feature type="domain" description="ABC transporter" evidence="5">
    <location>
        <begin position="5"/>
        <end position="241"/>
    </location>
</feature>
<name>A0ABM9D9H2_9BACT</name>
<accession>A0ABM9D9H2</accession>
<sequence>MPAVIEARDIVCRRGAENVLEEVSFSVPAGAYVGIVGPNGSGKSTLVKALLGLVPRAAGSISLFDTPLEQFRQWQLVGYLPQNLGPLTPSFPATVTEVVRLGLLAGKGFPRRMQQQDHRRVEEVLGLLGIAHLGKRLIGELSGGQQQRALLARALVASPRLLILDEPTAALDPEIREQFYALVGDMNRTTNTTVLLVTHDIGVIGTHASRMLYLDKTVLFWGGFDEFCYSPEMTAFFGEHAQHLICHRH</sequence>
<gene>
    <name evidence="6" type="primary">zurA</name>
    <name evidence="6" type="ORF">GEAMG1_1966</name>
</gene>
<dbReference type="SUPFAM" id="SSF52540">
    <property type="entry name" value="P-loop containing nucleoside triphosphate hydrolases"/>
    <property type="match status" value="1"/>
</dbReference>
<dbReference type="Gene3D" id="3.40.50.300">
    <property type="entry name" value="P-loop containing nucleotide triphosphate hydrolases"/>
    <property type="match status" value="1"/>
</dbReference>
<evidence type="ECO:0000313" key="7">
    <source>
        <dbReference type="Proteomes" id="UP001295463"/>
    </source>
</evidence>
<dbReference type="Proteomes" id="UP001295463">
    <property type="component" value="Chromosome"/>
</dbReference>